<dbReference type="CDD" id="cd07984">
    <property type="entry name" value="LPLAT_LABLAT-like"/>
    <property type="match status" value="1"/>
</dbReference>
<keyword evidence="8" id="KW-1185">Reference proteome</keyword>
<evidence type="ECO:0000313" key="8">
    <source>
        <dbReference type="Proteomes" id="UP000175989"/>
    </source>
</evidence>
<evidence type="ECO:0000256" key="6">
    <source>
        <dbReference type="ARBA" id="ARBA00023315"/>
    </source>
</evidence>
<comment type="subcellular location">
    <subcellularLocation>
        <location evidence="1">Cell inner membrane</location>
    </subcellularLocation>
</comment>
<dbReference type="EMBL" id="LROM01000143">
    <property type="protein sequence ID" value="OEZ92924.1"/>
    <property type="molecule type" value="Genomic_DNA"/>
</dbReference>
<accession>A0A1E7W978</accession>
<dbReference type="PATRIC" id="fig|762836.4.peg.4905"/>
<evidence type="ECO:0000256" key="2">
    <source>
        <dbReference type="ARBA" id="ARBA00022475"/>
    </source>
</evidence>
<evidence type="ECO:0000256" key="4">
    <source>
        <dbReference type="ARBA" id="ARBA00022679"/>
    </source>
</evidence>
<organism evidence="7 8">
    <name type="scientific">Duganella phyllosphaerae</name>
    <dbReference type="NCBI Taxonomy" id="762836"/>
    <lineage>
        <taxon>Bacteria</taxon>
        <taxon>Pseudomonadati</taxon>
        <taxon>Pseudomonadota</taxon>
        <taxon>Betaproteobacteria</taxon>
        <taxon>Burkholderiales</taxon>
        <taxon>Oxalobacteraceae</taxon>
        <taxon>Telluria group</taxon>
        <taxon>Duganella</taxon>
    </lineage>
</organism>
<dbReference type="PANTHER" id="PTHR30606:SF9">
    <property type="entry name" value="LIPID A BIOSYNTHESIS LAUROYLTRANSFERASE"/>
    <property type="match status" value="1"/>
</dbReference>
<dbReference type="RefSeq" id="WP_070251669.1">
    <property type="nucleotide sequence ID" value="NZ_LROM01000143.1"/>
</dbReference>
<sequence>MSARGLHWASLNEFSFVAGMRFLFWICRVFGRWPFRLVLYPVLAWYVFTKPLPRRASREYLRRVAAHSGRKLPGVLRHFAAFGESILDKMLLWGGLYNMDEVALHGAELMANAAAAGRGGLLICSHLGNMELCRVLSRQRRDIRITVLVHTRHAQAFNDMLASLNPESALNLVQVTEMSPATAMMLAERIARGEFVVIAGDRVPVSPNPRVAVVDFLGAPAAFPVGPHILAGILQCPVYLVFSVRRNGRAHVYFEAFRDSVRVPRKDRDGALAQLAGDYARRLEHHALQAPLEWFNFYDFWHLPELDSPDAPR</sequence>
<keyword evidence="3" id="KW-0997">Cell inner membrane</keyword>
<dbReference type="Pfam" id="PF03279">
    <property type="entry name" value="Lip_A_acyltrans"/>
    <property type="match status" value="1"/>
</dbReference>
<dbReference type="OrthoDB" id="9808633at2"/>
<keyword evidence="4 7" id="KW-0808">Transferase</keyword>
<evidence type="ECO:0000256" key="3">
    <source>
        <dbReference type="ARBA" id="ARBA00022519"/>
    </source>
</evidence>
<dbReference type="AlphaFoldDB" id="A0A1E7W978"/>
<protein>
    <submittedName>
        <fullName evidence="7">Lipid A biosynthesis lauroyl acyltransferase</fullName>
    </submittedName>
</protein>
<comment type="caution">
    <text evidence="7">The sequence shown here is derived from an EMBL/GenBank/DDBJ whole genome shotgun (WGS) entry which is preliminary data.</text>
</comment>
<evidence type="ECO:0000256" key="1">
    <source>
        <dbReference type="ARBA" id="ARBA00004533"/>
    </source>
</evidence>
<reference evidence="8" key="1">
    <citation type="journal article" date="2016" name="Front. Microbiol.">
        <title>Molecular Keys to the Janthinobacterium and Duganella spp. Interaction with the Plant Pathogen Fusarium graminearum.</title>
        <authorList>
            <person name="Haack F.S."/>
            <person name="Poehlein A."/>
            <person name="Kroger C."/>
            <person name="Voigt C.A."/>
            <person name="Piepenbring M."/>
            <person name="Bode H.B."/>
            <person name="Daniel R."/>
            <person name="Schafer W."/>
            <person name="Streit W.R."/>
        </authorList>
    </citation>
    <scope>NUCLEOTIDE SEQUENCE [LARGE SCALE GENOMIC DNA]</scope>
    <source>
        <strain evidence="8">T54</strain>
    </source>
</reference>
<dbReference type="GO" id="GO:0009247">
    <property type="term" value="P:glycolipid biosynthetic process"/>
    <property type="evidence" value="ECO:0007669"/>
    <property type="project" value="UniProtKB-ARBA"/>
</dbReference>
<evidence type="ECO:0000256" key="5">
    <source>
        <dbReference type="ARBA" id="ARBA00023136"/>
    </source>
</evidence>
<dbReference type="GO" id="GO:0016746">
    <property type="term" value="F:acyltransferase activity"/>
    <property type="evidence" value="ECO:0007669"/>
    <property type="project" value="UniProtKB-KW"/>
</dbReference>
<dbReference type="PANTHER" id="PTHR30606">
    <property type="entry name" value="LIPID A BIOSYNTHESIS LAUROYL ACYLTRANSFERASE"/>
    <property type="match status" value="1"/>
</dbReference>
<gene>
    <name evidence="7" type="ORF">DUPY_47660</name>
</gene>
<dbReference type="InterPro" id="IPR014548">
    <property type="entry name" value="Ac_Trasf"/>
</dbReference>
<keyword evidence="6 7" id="KW-0012">Acyltransferase</keyword>
<keyword evidence="2" id="KW-1003">Cell membrane</keyword>
<dbReference type="Proteomes" id="UP000175989">
    <property type="component" value="Unassembled WGS sequence"/>
</dbReference>
<dbReference type="PIRSF" id="PIRSF028561">
    <property type="entry name" value="Ac_Trasf"/>
    <property type="match status" value="1"/>
</dbReference>
<dbReference type="GO" id="GO:0005886">
    <property type="term" value="C:plasma membrane"/>
    <property type="evidence" value="ECO:0007669"/>
    <property type="project" value="UniProtKB-SubCell"/>
</dbReference>
<evidence type="ECO:0000313" key="7">
    <source>
        <dbReference type="EMBL" id="OEZ92924.1"/>
    </source>
</evidence>
<name>A0A1E7W978_9BURK</name>
<keyword evidence="5" id="KW-0472">Membrane</keyword>
<dbReference type="InterPro" id="IPR004960">
    <property type="entry name" value="LipA_acyltrans"/>
</dbReference>
<proteinExistence type="predicted"/>